<evidence type="ECO:0000256" key="6">
    <source>
        <dbReference type="ARBA" id="ARBA00022833"/>
    </source>
</evidence>
<dbReference type="Pfam" id="PF05649">
    <property type="entry name" value="Peptidase_M13_N"/>
    <property type="match status" value="1"/>
</dbReference>
<dbReference type="InterPro" id="IPR018497">
    <property type="entry name" value="Peptidase_M13_C"/>
</dbReference>
<dbReference type="GO" id="GO:0046872">
    <property type="term" value="F:metal ion binding"/>
    <property type="evidence" value="ECO:0007669"/>
    <property type="project" value="UniProtKB-KW"/>
</dbReference>
<evidence type="ECO:0000256" key="7">
    <source>
        <dbReference type="ARBA" id="ARBA00023049"/>
    </source>
</evidence>
<dbReference type="InterPro" id="IPR008753">
    <property type="entry name" value="Peptidase_M13_N"/>
</dbReference>
<evidence type="ECO:0000259" key="9">
    <source>
        <dbReference type="Pfam" id="PF05649"/>
    </source>
</evidence>
<keyword evidence="6" id="KW-0862">Zinc</keyword>
<dbReference type="OrthoDB" id="9775677at2"/>
<dbReference type="InterPro" id="IPR000718">
    <property type="entry name" value="Peptidase_M13"/>
</dbReference>
<comment type="similarity">
    <text evidence="2">Belongs to the peptidase M13 family.</text>
</comment>
<evidence type="ECO:0000256" key="2">
    <source>
        <dbReference type="ARBA" id="ARBA00007357"/>
    </source>
</evidence>
<dbReference type="PANTHER" id="PTHR11733:SF167">
    <property type="entry name" value="FI17812P1-RELATED"/>
    <property type="match status" value="1"/>
</dbReference>
<reference evidence="10 11" key="1">
    <citation type="submission" date="2019-03" db="EMBL/GenBank/DDBJ databases">
        <title>Genomic Encyclopedia of Archaeal and Bacterial Type Strains, Phase II (KMG-II): from individual species to whole genera.</title>
        <authorList>
            <person name="Goeker M."/>
        </authorList>
    </citation>
    <scope>NUCLEOTIDE SEQUENCE [LARGE SCALE GENOMIC DNA]</scope>
    <source>
        <strain evidence="10 11">DSM 19034</strain>
    </source>
</reference>
<comment type="caution">
    <text evidence="10">The sequence shown here is derived from an EMBL/GenBank/DDBJ whole genome shotgun (WGS) entry which is preliminary data.</text>
</comment>
<evidence type="ECO:0000256" key="3">
    <source>
        <dbReference type="ARBA" id="ARBA00022670"/>
    </source>
</evidence>
<dbReference type="Pfam" id="PF01431">
    <property type="entry name" value="Peptidase_M13"/>
    <property type="match status" value="1"/>
</dbReference>
<dbReference type="RefSeq" id="WP_133555955.1">
    <property type="nucleotide sequence ID" value="NZ_SNWM01000003.1"/>
</dbReference>
<dbReference type="Gene3D" id="1.10.1380.10">
    <property type="entry name" value="Neutral endopeptidase , domain2"/>
    <property type="match status" value="1"/>
</dbReference>
<dbReference type="EMBL" id="SNWM01000003">
    <property type="protein sequence ID" value="TDO21446.1"/>
    <property type="molecule type" value="Genomic_DNA"/>
</dbReference>
<evidence type="ECO:0000256" key="5">
    <source>
        <dbReference type="ARBA" id="ARBA00022801"/>
    </source>
</evidence>
<comment type="cofactor">
    <cofactor evidence="1">
        <name>Zn(2+)</name>
        <dbReference type="ChEBI" id="CHEBI:29105"/>
    </cofactor>
</comment>
<dbReference type="CDD" id="cd08662">
    <property type="entry name" value="M13"/>
    <property type="match status" value="1"/>
</dbReference>
<dbReference type="PRINTS" id="PR00786">
    <property type="entry name" value="NEPRILYSIN"/>
</dbReference>
<keyword evidence="5" id="KW-0378">Hydrolase</keyword>
<accession>A0A4R6IHE4</accession>
<organism evidence="10 11">
    <name type="scientific">Pedobacter duraquae</name>
    <dbReference type="NCBI Taxonomy" id="425511"/>
    <lineage>
        <taxon>Bacteria</taxon>
        <taxon>Pseudomonadati</taxon>
        <taxon>Bacteroidota</taxon>
        <taxon>Sphingobacteriia</taxon>
        <taxon>Sphingobacteriales</taxon>
        <taxon>Sphingobacteriaceae</taxon>
        <taxon>Pedobacter</taxon>
    </lineage>
</organism>
<dbReference type="InterPro" id="IPR042089">
    <property type="entry name" value="Peptidase_M13_dom_2"/>
</dbReference>
<evidence type="ECO:0000313" key="11">
    <source>
        <dbReference type="Proteomes" id="UP000295499"/>
    </source>
</evidence>
<keyword evidence="4" id="KW-0479">Metal-binding</keyword>
<dbReference type="PROSITE" id="PS51885">
    <property type="entry name" value="NEPRILYSIN"/>
    <property type="match status" value="1"/>
</dbReference>
<keyword evidence="3" id="KW-0645">Protease</keyword>
<feature type="domain" description="Peptidase M13 C-terminal" evidence="8">
    <location>
        <begin position="480"/>
        <end position="681"/>
    </location>
</feature>
<dbReference type="AlphaFoldDB" id="A0A4R6IHE4"/>
<protein>
    <submittedName>
        <fullName evidence="10">Putative endopeptidase</fullName>
    </submittedName>
</protein>
<dbReference type="PANTHER" id="PTHR11733">
    <property type="entry name" value="ZINC METALLOPROTEASE FAMILY M13 NEPRILYSIN-RELATED"/>
    <property type="match status" value="1"/>
</dbReference>
<dbReference type="GO" id="GO:0005886">
    <property type="term" value="C:plasma membrane"/>
    <property type="evidence" value="ECO:0007669"/>
    <property type="project" value="TreeGrafter"/>
</dbReference>
<dbReference type="Gene3D" id="3.40.390.10">
    <property type="entry name" value="Collagenase (Catalytic Domain)"/>
    <property type="match status" value="1"/>
</dbReference>
<dbReference type="Proteomes" id="UP000295499">
    <property type="component" value="Unassembled WGS sequence"/>
</dbReference>
<dbReference type="GO" id="GO:0004222">
    <property type="term" value="F:metalloendopeptidase activity"/>
    <property type="evidence" value="ECO:0007669"/>
    <property type="project" value="InterPro"/>
</dbReference>
<feature type="domain" description="Peptidase M13 N-terminal" evidence="9">
    <location>
        <begin position="50"/>
        <end position="428"/>
    </location>
</feature>
<proteinExistence type="inferred from homology"/>
<dbReference type="PROSITE" id="PS51257">
    <property type="entry name" value="PROKAR_LIPOPROTEIN"/>
    <property type="match status" value="1"/>
</dbReference>
<evidence type="ECO:0000256" key="4">
    <source>
        <dbReference type="ARBA" id="ARBA00022723"/>
    </source>
</evidence>
<name>A0A4R6IHE4_9SPHI</name>
<evidence type="ECO:0000259" key="8">
    <source>
        <dbReference type="Pfam" id="PF01431"/>
    </source>
</evidence>
<dbReference type="GO" id="GO:0016485">
    <property type="term" value="P:protein processing"/>
    <property type="evidence" value="ECO:0007669"/>
    <property type="project" value="TreeGrafter"/>
</dbReference>
<dbReference type="InterPro" id="IPR024079">
    <property type="entry name" value="MetalloPept_cat_dom_sf"/>
</dbReference>
<keyword evidence="11" id="KW-1185">Reference proteome</keyword>
<dbReference type="SUPFAM" id="SSF55486">
    <property type="entry name" value="Metalloproteases ('zincins'), catalytic domain"/>
    <property type="match status" value="1"/>
</dbReference>
<sequence>MFTKTKVGVSLAVLAFVFGCQNKDSHKNAGNIEQRTVFFDKSGMDTTVRPGDNFFLYASGQWLKKTEIPKTQTGWGSFYTLYNDNQKNLQAILIASAKEEQKKGSAAQKVADFYTSGMDTVTIEKLGAAPILPLLKKIDAITNYKELIDFAANGFKEGDGDLFGFYVGPDDKISMKNAVVFSQSGLTLPEKSYYFNNDDQTKKIRTAFLKYGASLFHLAGIDTVSAAAYADQVLKLETAIAASHSTPVELRDPQKNYNKFLVADFQKQTPNIDWKDVLNKLGLKTDTILVSQPKYYQALSTLIKSQPITVWKQKLKFDALNSASAALSKGFREARFAFYGKTLSGQQSPTERWKTVVNATDANLGELLGQLYAEQYFKPESKERMLSLVNNLQKVYRSRIEKLDWMSAGTKQKAVEKLEAFIKKIGYPDQWKKYDDVEISKDTYYANLQSASKHAYKEMADHLGKPVDRKEWGMTPPTVNAYYNPSYNEIVFPAGILQFPFFDYNADDAINYGAIGAVIGHEMTHGFDDQGRQYDKDGNLKDWWVAADATKFKEKAKKVADLYNSFVLLDKQHVNGDLTMGENLADIGGLAIAYDAFKLTKQGQGNEKIDGFTPDQRFFLSFAQVWRIKTRDETARVRLKTDPHSPEMFRVNGPVYSMEAFYKAFNIPTSAKMYVAPANRVGVW</sequence>
<evidence type="ECO:0000256" key="1">
    <source>
        <dbReference type="ARBA" id="ARBA00001947"/>
    </source>
</evidence>
<evidence type="ECO:0000313" key="10">
    <source>
        <dbReference type="EMBL" id="TDO21446.1"/>
    </source>
</evidence>
<gene>
    <name evidence="10" type="ORF">CLV32_2551</name>
</gene>
<keyword evidence="7" id="KW-0482">Metalloprotease</keyword>